<comment type="caution">
    <text evidence="2">The sequence shown here is derived from an EMBL/GenBank/DDBJ whole genome shotgun (WGS) entry which is preliminary data.</text>
</comment>
<reference evidence="2 3" key="1">
    <citation type="submission" date="2024-10" db="EMBL/GenBank/DDBJ databases">
        <title>The Natural Products Discovery Center: Release of the First 8490 Sequenced Strains for Exploring Actinobacteria Biosynthetic Diversity.</title>
        <authorList>
            <person name="Kalkreuter E."/>
            <person name="Kautsar S.A."/>
            <person name="Yang D."/>
            <person name="Bader C.D."/>
            <person name="Teijaro C.N."/>
            <person name="Fluegel L."/>
            <person name="Davis C.M."/>
            <person name="Simpson J.R."/>
            <person name="Lauterbach L."/>
            <person name="Steele A.D."/>
            <person name="Gui C."/>
            <person name="Meng S."/>
            <person name="Li G."/>
            <person name="Viehrig K."/>
            <person name="Ye F."/>
            <person name="Su P."/>
            <person name="Kiefer A.F."/>
            <person name="Nichols A."/>
            <person name="Cepeda A.J."/>
            <person name="Yan W."/>
            <person name="Fan B."/>
            <person name="Jiang Y."/>
            <person name="Adhikari A."/>
            <person name="Zheng C.-J."/>
            <person name="Schuster L."/>
            <person name="Cowan T.M."/>
            <person name="Smanski M.J."/>
            <person name="Chevrette M.G."/>
            <person name="De Carvalho L.P.S."/>
            <person name="Shen B."/>
        </authorList>
    </citation>
    <scope>NUCLEOTIDE SEQUENCE [LARGE SCALE GENOMIC DNA]</scope>
    <source>
        <strain evidence="2 3">NPDC012605</strain>
    </source>
</reference>
<evidence type="ECO:0000313" key="3">
    <source>
        <dbReference type="Proteomes" id="UP001602370"/>
    </source>
</evidence>
<proteinExistence type="predicted"/>
<evidence type="ECO:0000313" key="2">
    <source>
        <dbReference type="EMBL" id="MFF5924345.1"/>
    </source>
</evidence>
<feature type="region of interest" description="Disordered" evidence="1">
    <location>
        <begin position="21"/>
        <end position="58"/>
    </location>
</feature>
<sequence length="58" mass="6058">MSTLAALQTAFQRAALEAEFQRSSGNTSLERQSSAGIHQPSLAEPSGTSAPRTRGPLS</sequence>
<dbReference type="Proteomes" id="UP001602370">
    <property type="component" value="Unassembled WGS sequence"/>
</dbReference>
<protein>
    <submittedName>
        <fullName evidence="2">Uncharacterized protein</fullName>
    </submittedName>
</protein>
<accession>A0ABW6Y3J4</accession>
<evidence type="ECO:0000256" key="1">
    <source>
        <dbReference type="SAM" id="MobiDB-lite"/>
    </source>
</evidence>
<feature type="compositionally biased region" description="Polar residues" evidence="1">
    <location>
        <begin position="21"/>
        <end position="36"/>
    </location>
</feature>
<dbReference type="RefSeq" id="WP_209439851.1">
    <property type="nucleotide sequence ID" value="NZ_JBIBDZ010000025.1"/>
</dbReference>
<keyword evidence="3" id="KW-1185">Reference proteome</keyword>
<organism evidence="2 3">
    <name type="scientific">Streptomyces flavochromogenes</name>
    <dbReference type="NCBI Taxonomy" id="68199"/>
    <lineage>
        <taxon>Bacteria</taxon>
        <taxon>Bacillati</taxon>
        <taxon>Actinomycetota</taxon>
        <taxon>Actinomycetes</taxon>
        <taxon>Kitasatosporales</taxon>
        <taxon>Streptomycetaceae</taxon>
        <taxon>Streptomyces</taxon>
    </lineage>
</organism>
<gene>
    <name evidence="2" type="ORF">ACFY8C_39605</name>
</gene>
<dbReference type="EMBL" id="JBIBDZ010000025">
    <property type="protein sequence ID" value="MFF5924345.1"/>
    <property type="molecule type" value="Genomic_DNA"/>
</dbReference>
<name>A0ABW6Y3J4_9ACTN</name>